<dbReference type="PANTHER" id="PTHR33977">
    <property type="entry name" value="ZINC ION BINDING PROTEIN"/>
    <property type="match status" value="1"/>
</dbReference>
<evidence type="ECO:0000259" key="3">
    <source>
        <dbReference type="PROSITE" id="PS50157"/>
    </source>
</evidence>
<keyword evidence="1" id="KW-0479">Metal-binding</keyword>
<dbReference type="EMBL" id="JANEYG010000379">
    <property type="protein sequence ID" value="KAJ8909974.1"/>
    <property type="molecule type" value="Genomic_DNA"/>
</dbReference>
<evidence type="ECO:0000313" key="4">
    <source>
        <dbReference type="EMBL" id="KAJ8909974.1"/>
    </source>
</evidence>
<dbReference type="PANTHER" id="PTHR33977:SF1">
    <property type="entry name" value="ZINC ION BINDING PROTEIN"/>
    <property type="match status" value="1"/>
</dbReference>
<feature type="domain" description="C2H2-type" evidence="3">
    <location>
        <begin position="93"/>
        <end position="121"/>
    </location>
</feature>
<dbReference type="GO" id="GO:0008270">
    <property type="term" value="F:zinc ion binding"/>
    <property type="evidence" value="ECO:0007669"/>
    <property type="project" value="UniProtKB-KW"/>
</dbReference>
<comment type="caution">
    <text evidence="4">The sequence shown here is derived from an EMBL/GenBank/DDBJ whole genome shotgun (WGS) entry which is preliminary data.</text>
</comment>
<keyword evidence="2" id="KW-1133">Transmembrane helix</keyword>
<dbReference type="PROSITE" id="PS50157">
    <property type="entry name" value="ZINC_FINGER_C2H2_2"/>
    <property type="match status" value="1"/>
</dbReference>
<evidence type="ECO:0000256" key="2">
    <source>
        <dbReference type="SAM" id="Phobius"/>
    </source>
</evidence>
<proteinExistence type="predicted"/>
<protein>
    <recommendedName>
        <fullName evidence="3">C2H2-type domain-containing protein</fullName>
    </recommendedName>
</protein>
<dbReference type="Proteomes" id="UP001159042">
    <property type="component" value="Unassembled WGS sequence"/>
</dbReference>
<keyword evidence="2" id="KW-0812">Transmembrane</keyword>
<dbReference type="InterPro" id="IPR013087">
    <property type="entry name" value="Znf_C2H2_type"/>
</dbReference>
<keyword evidence="5" id="KW-1185">Reference proteome</keyword>
<dbReference type="PROSITE" id="PS00028">
    <property type="entry name" value="ZINC_FINGER_C2H2_1"/>
    <property type="match status" value="1"/>
</dbReference>
<keyword evidence="2" id="KW-0472">Membrane</keyword>
<gene>
    <name evidence="4" type="ORF">NQ315_008989</name>
</gene>
<accession>A0AAV8V733</accession>
<reference evidence="4 5" key="1">
    <citation type="journal article" date="2023" name="Insect Mol. Biol.">
        <title>Genome sequencing provides insights into the evolution of gene families encoding plant cell wall-degrading enzymes in longhorned beetles.</title>
        <authorList>
            <person name="Shin N.R."/>
            <person name="Okamura Y."/>
            <person name="Kirsch R."/>
            <person name="Pauchet Y."/>
        </authorList>
    </citation>
    <scope>NUCLEOTIDE SEQUENCE [LARGE SCALE GENOMIC DNA]</scope>
    <source>
        <strain evidence="4">EAD_L_NR</strain>
    </source>
</reference>
<sequence length="481" mass="55746">MYMSDFGFARFAIPCDRYKNASRPRPDTKKGGREMLMPAARGPNIHLIGAVSAVGVVAMDILALLRLALYSPMLIPIENIWSKIKGHGNIKMVMCMFCDKEFTLRKNMYAHIRGIHKVEPQSSQNHLVTDHNCDIYKETVKFKNESGKISEGVIFERILDDKRNGINPTTDLERIHLIDSQDLRNIKRQLSLHHQQYHQNDVISVDLWVKHMKTIGDDCPVLYYKKQGVTDDSGDFDENDFFLTIMTSFQASLLLNFGNRKICIVSTHGTNAFDFLLTTLLTVDEFGEGVPVAFLLSNRVNRKTIGNFFQLVKSKVGMITTDVFMSDDAPEYVNAWVDVMGPPKHQLLCAWHVDRNWRTQLIQKVVGYQEQKARIYKFVPQEPEQFNELLTQILSDLLSHDSTRDFGLYFQEYYGKRSTLWAYCYRKCLGINTNMYLESMHKTLKHIYLNGKKNKRIDQLIFALMKLIRDQMFKRLKKTVK</sequence>
<dbReference type="AlphaFoldDB" id="A0AAV8V733"/>
<feature type="transmembrane region" description="Helical" evidence="2">
    <location>
        <begin position="45"/>
        <end position="65"/>
    </location>
</feature>
<organism evidence="4 5">
    <name type="scientific">Exocentrus adspersus</name>
    <dbReference type="NCBI Taxonomy" id="1586481"/>
    <lineage>
        <taxon>Eukaryota</taxon>
        <taxon>Metazoa</taxon>
        <taxon>Ecdysozoa</taxon>
        <taxon>Arthropoda</taxon>
        <taxon>Hexapoda</taxon>
        <taxon>Insecta</taxon>
        <taxon>Pterygota</taxon>
        <taxon>Neoptera</taxon>
        <taxon>Endopterygota</taxon>
        <taxon>Coleoptera</taxon>
        <taxon>Polyphaga</taxon>
        <taxon>Cucujiformia</taxon>
        <taxon>Chrysomeloidea</taxon>
        <taxon>Cerambycidae</taxon>
        <taxon>Lamiinae</taxon>
        <taxon>Acanthocinini</taxon>
        <taxon>Exocentrus</taxon>
    </lineage>
</organism>
<keyword evidence="1" id="KW-0863">Zinc-finger</keyword>
<evidence type="ECO:0000256" key="1">
    <source>
        <dbReference type="PROSITE-ProRule" id="PRU00042"/>
    </source>
</evidence>
<name>A0AAV8V733_9CUCU</name>
<evidence type="ECO:0000313" key="5">
    <source>
        <dbReference type="Proteomes" id="UP001159042"/>
    </source>
</evidence>
<keyword evidence="1" id="KW-0862">Zinc</keyword>